<keyword evidence="12" id="KW-1185">Reference proteome</keyword>
<dbReference type="InterPro" id="IPR051786">
    <property type="entry name" value="ASN_synthetase/amidase"/>
</dbReference>
<sequence>MCGIAGWVDWERDLTDERPVLEAMTETLVPRGPDAGGVWLSPRAAFGHRRLKVIDIEGGVQPMQAGRGGEQPCVVTFNGEIYNFRELRNELQGRGHQFRTRSDTEVLLHSYLEWGEKCLSKLNGMFAFAVWDPNRQGLLLGRDRLGVKPLFYLPHAAGVLFGSELKAILAHPIASAEVDAEGLVELLCVNQSPGHAVFRDIRALRPGHYAWIDRRGCRELRYWGLESGGHPDDLPATTEAVRELLEDVVQRQLIADVPVGTLLSGGLDSSAVTALATAARNREGRDRLATYSIDFEGNEENFQPIAIRPEQDNPFARMVAEHVGSDHTELLLGTDEVVKARSEVLRARDIPGLADTNAAQYLLFREVKMRSTVALSGDGADEIFGGYRWFFDERMLNAPTFPWAVSVSGFEPVLDPELWQKLRPHEYIADQHAQTMAEAPALDGEAPADARIRQMFYANLTRWLPLLLDFVDRMSMRVGLEVRVPFCDHRLVEYLWNTPWAFKSTEGRVKSLLRDAVADLLPTAVLDRKKTSFPVSQHPAYEQTLRQQMRAELADSNSPLLPLVRRQAVLDLLEGPLGAQGMWRSADTLSLLLQIAEWVRTYNIRIR</sequence>
<evidence type="ECO:0000259" key="10">
    <source>
        <dbReference type="Pfam" id="PF13537"/>
    </source>
</evidence>
<organism evidence="11 12">
    <name type="scientific">Lentzea rhizosphaerae</name>
    <dbReference type="NCBI Taxonomy" id="2041025"/>
    <lineage>
        <taxon>Bacteria</taxon>
        <taxon>Bacillati</taxon>
        <taxon>Actinomycetota</taxon>
        <taxon>Actinomycetes</taxon>
        <taxon>Pseudonocardiales</taxon>
        <taxon>Pseudonocardiaceae</taxon>
        <taxon>Lentzea</taxon>
    </lineage>
</organism>
<evidence type="ECO:0000256" key="6">
    <source>
        <dbReference type="ARBA" id="ARBA00022888"/>
    </source>
</evidence>
<dbReference type="Gene3D" id="3.40.50.620">
    <property type="entry name" value="HUPs"/>
    <property type="match status" value="1"/>
</dbReference>
<evidence type="ECO:0000256" key="4">
    <source>
        <dbReference type="ARBA" id="ARBA00022741"/>
    </source>
</evidence>
<dbReference type="SUPFAM" id="SSF52402">
    <property type="entry name" value="Adenine nucleotide alpha hydrolases-like"/>
    <property type="match status" value="1"/>
</dbReference>
<dbReference type="GO" id="GO:0004066">
    <property type="term" value="F:asparagine synthase (glutamine-hydrolyzing) activity"/>
    <property type="evidence" value="ECO:0007669"/>
    <property type="project" value="UniProtKB-EC"/>
</dbReference>
<keyword evidence="6" id="KW-0028">Amino-acid biosynthesis</keyword>
<evidence type="ECO:0000256" key="2">
    <source>
        <dbReference type="ARBA" id="ARBA00005752"/>
    </source>
</evidence>
<dbReference type="CDD" id="cd00712">
    <property type="entry name" value="AsnB"/>
    <property type="match status" value="1"/>
</dbReference>
<dbReference type="SUPFAM" id="SSF56235">
    <property type="entry name" value="N-terminal nucleophile aminohydrolases (Ntn hydrolases)"/>
    <property type="match status" value="1"/>
</dbReference>
<evidence type="ECO:0000256" key="7">
    <source>
        <dbReference type="ARBA" id="ARBA00022962"/>
    </source>
</evidence>
<comment type="caution">
    <text evidence="11">The sequence shown here is derived from an EMBL/GenBank/DDBJ whole genome shotgun (WGS) entry which is preliminary data.</text>
</comment>
<name>A0ABV8BJX8_9PSEU</name>
<evidence type="ECO:0000256" key="1">
    <source>
        <dbReference type="ARBA" id="ARBA00005187"/>
    </source>
</evidence>
<dbReference type="InterPro" id="IPR029055">
    <property type="entry name" value="Ntn_hydrolases_N"/>
</dbReference>
<dbReference type="InterPro" id="IPR017932">
    <property type="entry name" value="GATase_2_dom"/>
</dbReference>
<dbReference type="Pfam" id="PF13537">
    <property type="entry name" value="GATase_7"/>
    <property type="match status" value="1"/>
</dbReference>
<gene>
    <name evidence="11" type="primary">asnB</name>
    <name evidence="11" type="ORF">ACFOWZ_04175</name>
</gene>
<comment type="pathway">
    <text evidence="1">Amino-acid biosynthesis; L-asparagine biosynthesis; L-asparagine from L-aspartate (L-Gln route): step 1/1.</text>
</comment>
<dbReference type="RefSeq" id="WP_382368900.1">
    <property type="nucleotide sequence ID" value="NZ_JBHRZI010000005.1"/>
</dbReference>
<keyword evidence="6" id="KW-0061">Asparagine biosynthesis</keyword>
<evidence type="ECO:0000313" key="12">
    <source>
        <dbReference type="Proteomes" id="UP001595690"/>
    </source>
</evidence>
<keyword evidence="5" id="KW-0067">ATP-binding</keyword>
<evidence type="ECO:0000256" key="5">
    <source>
        <dbReference type="ARBA" id="ARBA00022840"/>
    </source>
</evidence>
<feature type="domain" description="Asparagine synthetase" evidence="9">
    <location>
        <begin position="241"/>
        <end position="600"/>
    </location>
</feature>
<dbReference type="PIRSF" id="PIRSF001589">
    <property type="entry name" value="Asn_synthetase_glu-h"/>
    <property type="match status" value="1"/>
</dbReference>
<dbReference type="InterPro" id="IPR001962">
    <property type="entry name" value="Asn_synthase"/>
</dbReference>
<comment type="catalytic activity">
    <reaction evidence="8">
        <text>L-aspartate + L-glutamine + ATP + H2O = L-asparagine + L-glutamate + AMP + diphosphate + H(+)</text>
        <dbReference type="Rhea" id="RHEA:12228"/>
        <dbReference type="ChEBI" id="CHEBI:15377"/>
        <dbReference type="ChEBI" id="CHEBI:15378"/>
        <dbReference type="ChEBI" id="CHEBI:29985"/>
        <dbReference type="ChEBI" id="CHEBI:29991"/>
        <dbReference type="ChEBI" id="CHEBI:30616"/>
        <dbReference type="ChEBI" id="CHEBI:33019"/>
        <dbReference type="ChEBI" id="CHEBI:58048"/>
        <dbReference type="ChEBI" id="CHEBI:58359"/>
        <dbReference type="ChEBI" id="CHEBI:456215"/>
        <dbReference type="EC" id="6.3.5.4"/>
    </reaction>
</comment>
<evidence type="ECO:0000259" key="9">
    <source>
        <dbReference type="Pfam" id="PF00733"/>
    </source>
</evidence>
<keyword evidence="11" id="KW-0436">Ligase</keyword>
<dbReference type="InterPro" id="IPR033738">
    <property type="entry name" value="AsnB_N"/>
</dbReference>
<dbReference type="PANTHER" id="PTHR43284">
    <property type="entry name" value="ASPARAGINE SYNTHETASE (GLUTAMINE-HYDROLYZING)"/>
    <property type="match status" value="1"/>
</dbReference>
<comment type="similarity">
    <text evidence="2">Belongs to the asparagine synthetase family.</text>
</comment>
<reference evidence="12" key="1">
    <citation type="journal article" date="2019" name="Int. J. Syst. Evol. Microbiol.">
        <title>The Global Catalogue of Microorganisms (GCM) 10K type strain sequencing project: providing services to taxonomists for standard genome sequencing and annotation.</title>
        <authorList>
            <consortium name="The Broad Institute Genomics Platform"/>
            <consortium name="The Broad Institute Genome Sequencing Center for Infectious Disease"/>
            <person name="Wu L."/>
            <person name="Ma J."/>
        </authorList>
    </citation>
    <scope>NUCLEOTIDE SEQUENCE [LARGE SCALE GENOMIC DNA]</scope>
    <source>
        <strain evidence="12">CGMCC 4.7405</strain>
    </source>
</reference>
<dbReference type="CDD" id="cd01991">
    <property type="entry name" value="Asn_synthase_B_C"/>
    <property type="match status" value="1"/>
</dbReference>
<dbReference type="InterPro" id="IPR006426">
    <property type="entry name" value="Asn_synth_AEB"/>
</dbReference>
<evidence type="ECO:0000256" key="3">
    <source>
        <dbReference type="ARBA" id="ARBA00012737"/>
    </source>
</evidence>
<dbReference type="Proteomes" id="UP001595690">
    <property type="component" value="Unassembled WGS sequence"/>
</dbReference>
<keyword evidence="4" id="KW-0547">Nucleotide-binding</keyword>
<protein>
    <recommendedName>
        <fullName evidence="3">asparagine synthase (glutamine-hydrolyzing)</fullName>
        <ecNumber evidence="3">6.3.5.4</ecNumber>
    </recommendedName>
</protein>
<dbReference type="EMBL" id="JBHRZI010000005">
    <property type="protein sequence ID" value="MFC3890658.1"/>
    <property type="molecule type" value="Genomic_DNA"/>
</dbReference>
<dbReference type="NCBIfam" id="TIGR01536">
    <property type="entry name" value="asn_synth_AEB"/>
    <property type="match status" value="1"/>
</dbReference>
<dbReference type="EC" id="6.3.5.4" evidence="3"/>
<dbReference type="InterPro" id="IPR014729">
    <property type="entry name" value="Rossmann-like_a/b/a_fold"/>
</dbReference>
<dbReference type="PANTHER" id="PTHR43284:SF1">
    <property type="entry name" value="ASPARAGINE SYNTHETASE"/>
    <property type="match status" value="1"/>
</dbReference>
<keyword evidence="7" id="KW-0315">Glutamine amidotransferase</keyword>
<evidence type="ECO:0000313" key="11">
    <source>
        <dbReference type="EMBL" id="MFC3890658.1"/>
    </source>
</evidence>
<dbReference type="Pfam" id="PF00733">
    <property type="entry name" value="Asn_synthase"/>
    <property type="match status" value="1"/>
</dbReference>
<proteinExistence type="inferred from homology"/>
<evidence type="ECO:0000256" key="8">
    <source>
        <dbReference type="ARBA" id="ARBA00048741"/>
    </source>
</evidence>
<feature type="domain" description="Glutamine amidotransferase type-2" evidence="10">
    <location>
        <begin position="48"/>
        <end position="170"/>
    </location>
</feature>
<dbReference type="Gene3D" id="3.60.20.10">
    <property type="entry name" value="Glutamine Phosphoribosylpyrophosphate, subunit 1, domain 1"/>
    <property type="match status" value="1"/>
</dbReference>
<accession>A0ABV8BJX8</accession>